<proteinExistence type="predicted"/>
<gene>
    <name evidence="4" type="ORF">TTEB3V08_LOCUS4099</name>
</gene>
<evidence type="ECO:0000313" key="4">
    <source>
        <dbReference type="EMBL" id="CAD7456058.1"/>
    </source>
</evidence>
<dbReference type="AlphaFoldDB" id="A0A7R9FNJ3"/>
<keyword evidence="2" id="KW-0964">Secreted</keyword>
<evidence type="ECO:0000256" key="2">
    <source>
        <dbReference type="ARBA" id="ARBA00022525"/>
    </source>
</evidence>
<dbReference type="Pfam" id="PF15430">
    <property type="entry name" value="SVWC"/>
    <property type="match status" value="1"/>
</dbReference>
<comment type="subcellular location">
    <subcellularLocation>
        <location evidence="1">Secreted</location>
    </subcellularLocation>
</comment>
<evidence type="ECO:0000256" key="1">
    <source>
        <dbReference type="ARBA" id="ARBA00004613"/>
    </source>
</evidence>
<feature type="domain" description="Single" evidence="3">
    <location>
        <begin position="2"/>
        <end position="29"/>
    </location>
</feature>
<accession>A0A7R9FNJ3</accession>
<sequence length="176" mass="20312">MSRCGLINVEKGCKSVTDETKPYPDCCTRVLNISGRSQYAHVEICYLDTRIEPRTFDLVLQFSATVLSRNHPFIQDKKKQSYIDAMRILTDECEKRQLHLQPLHIVMDFKQALHECIVSTFPQTKIKPTFPRDDLCRDAVRGSCVCDRGKVTADEKEIMSSYSQDKDENYNNVAER</sequence>
<dbReference type="GO" id="GO:0005576">
    <property type="term" value="C:extracellular region"/>
    <property type="evidence" value="ECO:0007669"/>
    <property type="project" value="UniProtKB-SubCell"/>
</dbReference>
<dbReference type="EMBL" id="OE001128">
    <property type="protein sequence ID" value="CAD7456058.1"/>
    <property type="molecule type" value="Genomic_DNA"/>
</dbReference>
<name>A0A7R9FNJ3_9NEOP</name>
<organism evidence="4">
    <name type="scientific">Timema tahoe</name>
    <dbReference type="NCBI Taxonomy" id="61484"/>
    <lineage>
        <taxon>Eukaryota</taxon>
        <taxon>Metazoa</taxon>
        <taxon>Ecdysozoa</taxon>
        <taxon>Arthropoda</taxon>
        <taxon>Hexapoda</taxon>
        <taxon>Insecta</taxon>
        <taxon>Pterygota</taxon>
        <taxon>Neoptera</taxon>
        <taxon>Polyneoptera</taxon>
        <taxon>Phasmatodea</taxon>
        <taxon>Timematodea</taxon>
        <taxon>Timematoidea</taxon>
        <taxon>Timematidae</taxon>
        <taxon>Timema</taxon>
    </lineage>
</organism>
<reference evidence="4" key="1">
    <citation type="submission" date="2020-11" db="EMBL/GenBank/DDBJ databases">
        <authorList>
            <person name="Tran Van P."/>
        </authorList>
    </citation>
    <scope>NUCLEOTIDE SEQUENCE</scope>
</reference>
<evidence type="ECO:0000259" key="3">
    <source>
        <dbReference type="Pfam" id="PF15430"/>
    </source>
</evidence>
<dbReference type="InterPro" id="IPR029277">
    <property type="entry name" value="SVWC_dom"/>
</dbReference>
<protein>
    <recommendedName>
        <fullName evidence="3">Single domain-containing protein</fullName>
    </recommendedName>
</protein>